<organism evidence="1 2">
    <name type="scientific">Cymbomonas tetramitiformis</name>
    <dbReference type="NCBI Taxonomy" id="36881"/>
    <lineage>
        <taxon>Eukaryota</taxon>
        <taxon>Viridiplantae</taxon>
        <taxon>Chlorophyta</taxon>
        <taxon>Pyramimonadophyceae</taxon>
        <taxon>Pyramimonadales</taxon>
        <taxon>Pyramimonadaceae</taxon>
        <taxon>Cymbomonas</taxon>
    </lineage>
</organism>
<sequence>MVAVRYAVCDVAPSACLSVCLYTEWWSISPRNDCEARLRELEHAQVVLDQGDEALQMKELIGEEMQQCRQLKQDSKVRGRTARQEVLRRQMQIEEVTLQLYEEILSAKGPSEAALALQSLKGPSALRTIASFKTAVNLGIDPDLLPVRLAAAQNSLNPITNYSIRSSAKLAVEWIYVQSASA</sequence>
<proteinExistence type="predicted"/>
<evidence type="ECO:0000313" key="1">
    <source>
        <dbReference type="EMBL" id="KAK3251600.1"/>
    </source>
</evidence>
<dbReference type="EMBL" id="LGRX02025949">
    <property type="protein sequence ID" value="KAK3251600.1"/>
    <property type="molecule type" value="Genomic_DNA"/>
</dbReference>
<name>A0AAE0CCI3_9CHLO</name>
<dbReference type="Proteomes" id="UP001190700">
    <property type="component" value="Unassembled WGS sequence"/>
</dbReference>
<reference evidence="1 2" key="1">
    <citation type="journal article" date="2015" name="Genome Biol. Evol.">
        <title>Comparative Genomics of a Bacterivorous Green Alga Reveals Evolutionary Causalities and Consequences of Phago-Mixotrophic Mode of Nutrition.</title>
        <authorList>
            <person name="Burns J.A."/>
            <person name="Paasch A."/>
            <person name="Narechania A."/>
            <person name="Kim E."/>
        </authorList>
    </citation>
    <scope>NUCLEOTIDE SEQUENCE [LARGE SCALE GENOMIC DNA]</scope>
    <source>
        <strain evidence="1 2">PLY_AMNH</strain>
    </source>
</reference>
<keyword evidence="2" id="KW-1185">Reference proteome</keyword>
<evidence type="ECO:0000313" key="2">
    <source>
        <dbReference type="Proteomes" id="UP001190700"/>
    </source>
</evidence>
<dbReference type="AlphaFoldDB" id="A0AAE0CCI3"/>
<protein>
    <submittedName>
        <fullName evidence="1">Uncharacterized protein</fullName>
    </submittedName>
</protein>
<accession>A0AAE0CCI3</accession>
<comment type="caution">
    <text evidence="1">The sequence shown here is derived from an EMBL/GenBank/DDBJ whole genome shotgun (WGS) entry which is preliminary data.</text>
</comment>
<gene>
    <name evidence="1" type="ORF">CYMTET_39067</name>
</gene>